<protein>
    <submittedName>
        <fullName evidence="2">Uncharacterized protein</fullName>
    </submittedName>
</protein>
<feature type="compositionally biased region" description="Low complexity" evidence="1">
    <location>
        <begin position="33"/>
        <end position="57"/>
    </location>
</feature>
<evidence type="ECO:0000256" key="1">
    <source>
        <dbReference type="SAM" id="MobiDB-lite"/>
    </source>
</evidence>
<organism evidence="2 3">
    <name type="scientific">Paracoccus cavernae</name>
    <dbReference type="NCBI Taxonomy" id="1571207"/>
    <lineage>
        <taxon>Bacteria</taxon>
        <taxon>Pseudomonadati</taxon>
        <taxon>Pseudomonadota</taxon>
        <taxon>Alphaproteobacteria</taxon>
        <taxon>Rhodobacterales</taxon>
        <taxon>Paracoccaceae</taxon>
        <taxon>Paracoccus</taxon>
    </lineage>
</organism>
<feature type="region of interest" description="Disordered" evidence="1">
    <location>
        <begin position="33"/>
        <end position="74"/>
    </location>
</feature>
<dbReference type="EMBL" id="JAUFRC010000001">
    <property type="protein sequence ID" value="MDN3710833.1"/>
    <property type="molecule type" value="Genomic_DNA"/>
</dbReference>
<comment type="caution">
    <text evidence="2">The sequence shown here is derived from an EMBL/GenBank/DDBJ whole genome shotgun (WGS) entry which is preliminary data.</text>
</comment>
<dbReference type="Proteomes" id="UP001243846">
    <property type="component" value="Unassembled WGS sequence"/>
</dbReference>
<evidence type="ECO:0000313" key="2">
    <source>
        <dbReference type="EMBL" id="MDN3710833.1"/>
    </source>
</evidence>
<accession>A0ABT8D1Y1</accession>
<gene>
    <name evidence="2" type="ORF">QWZ10_01470</name>
</gene>
<keyword evidence="3" id="KW-1185">Reference proteome</keyword>
<proteinExistence type="predicted"/>
<sequence length="74" mass="7604">MAQALSHAEAEAKRLLGALEGVEKVQIVMTAPAAPRGQAAPPVMRSSGDAGAGAARRPISRSVAIRPRRPAPPK</sequence>
<evidence type="ECO:0000313" key="3">
    <source>
        <dbReference type="Proteomes" id="UP001243846"/>
    </source>
</evidence>
<reference evidence="3" key="1">
    <citation type="journal article" date="2019" name="Int. J. Syst. Evol. Microbiol.">
        <title>The Global Catalogue of Microorganisms (GCM) 10K type strain sequencing project: providing services to taxonomists for standard genome sequencing and annotation.</title>
        <authorList>
            <consortium name="The Broad Institute Genomics Platform"/>
            <consortium name="The Broad Institute Genome Sequencing Center for Infectious Disease"/>
            <person name="Wu L."/>
            <person name="Ma J."/>
        </authorList>
    </citation>
    <scope>NUCLEOTIDE SEQUENCE [LARGE SCALE GENOMIC DNA]</scope>
    <source>
        <strain evidence="3">CECT 8482</strain>
    </source>
</reference>
<name>A0ABT8D1Y1_9RHOB</name>